<feature type="compositionally biased region" description="Basic residues" evidence="1">
    <location>
        <begin position="52"/>
        <end position="65"/>
    </location>
</feature>
<proteinExistence type="predicted"/>
<accession>A0A6J4S8X5</accession>
<feature type="compositionally biased region" description="Basic and acidic residues" evidence="1">
    <location>
        <begin position="83"/>
        <end position="98"/>
    </location>
</feature>
<dbReference type="AlphaFoldDB" id="A0A6J4S8X5"/>
<name>A0A6J4S8X5_9ACTN</name>
<dbReference type="EMBL" id="CADCVS010000172">
    <property type="protein sequence ID" value="CAA9485647.1"/>
    <property type="molecule type" value="Genomic_DNA"/>
</dbReference>
<feature type="non-terminal residue" evidence="2">
    <location>
        <position position="98"/>
    </location>
</feature>
<evidence type="ECO:0000256" key="1">
    <source>
        <dbReference type="SAM" id="MobiDB-lite"/>
    </source>
</evidence>
<protein>
    <submittedName>
        <fullName evidence="2">Uncharacterized protein</fullName>
    </submittedName>
</protein>
<feature type="non-terminal residue" evidence="2">
    <location>
        <position position="1"/>
    </location>
</feature>
<feature type="region of interest" description="Disordered" evidence="1">
    <location>
        <begin position="1"/>
        <end position="98"/>
    </location>
</feature>
<reference evidence="2" key="1">
    <citation type="submission" date="2020-02" db="EMBL/GenBank/DDBJ databases">
        <authorList>
            <person name="Meier V. D."/>
        </authorList>
    </citation>
    <scope>NUCLEOTIDE SEQUENCE</scope>
    <source>
        <strain evidence="2">AVDCRST_MAG30</strain>
    </source>
</reference>
<organism evidence="2">
    <name type="scientific">uncultured Solirubrobacteraceae bacterium</name>
    <dbReference type="NCBI Taxonomy" id="1162706"/>
    <lineage>
        <taxon>Bacteria</taxon>
        <taxon>Bacillati</taxon>
        <taxon>Actinomycetota</taxon>
        <taxon>Thermoleophilia</taxon>
        <taxon>Solirubrobacterales</taxon>
        <taxon>Solirubrobacteraceae</taxon>
        <taxon>environmental samples</taxon>
    </lineage>
</organism>
<gene>
    <name evidence="2" type="ORF">AVDCRST_MAG30-1070</name>
</gene>
<evidence type="ECO:0000313" key="2">
    <source>
        <dbReference type="EMBL" id="CAA9485647.1"/>
    </source>
</evidence>
<sequence>EPLRRPDGRQGAARQGTGRRHPCQRSARTGRDPVRAGRRGPRARPVQAGRPAGRHPLRPRQRHGWCAREPGHRPAGREANLGRADRRLGDAARLEGTL</sequence>